<dbReference type="RefSeq" id="WP_206722032.1">
    <property type="nucleotide sequence ID" value="NZ_CP071090.1"/>
</dbReference>
<dbReference type="InterPro" id="IPR036388">
    <property type="entry name" value="WH-like_DNA-bd_sf"/>
</dbReference>
<reference evidence="2 3" key="1">
    <citation type="submission" date="2021-02" db="EMBL/GenBank/DDBJ databases">
        <title>De Novo genome assembly of isolated myxobacteria.</title>
        <authorList>
            <person name="Stevens D.C."/>
        </authorList>
    </citation>
    <scope>NUCLEOTIDE SEQUENCE [LARGE SCALE GENOMIC DNA]</scope>
    <source>
        <strain evidence="3">SCPEA02</strain>
    </source>
</reference>
<dbReference type="Gene3D" id="1.10.10.10">
    <property type="entry name" value="Winged helix-like DNA-binding domain superfamily/Winged helix DNA-binding domain"/>
    <property type="match status" value="1"/>
</dbReference>
<organism evidence="2 3">
    <name type="scientific">Pyxidicoccus parkwayensis</name>
    <dbReference type="NCBI Taxonomy" id="2813578"/>
    <lineage>
        <taxon>Bacteria</taxon>
        <taxon>Pseudomonadati</taxon>
        <taxon>Myxococcota</taxon>
        <taxon>Myxococcia</taxon>
        <taxon>Myxococcales</taxon>
        <taxon>Cystobacterineae</taxon>
        <taxon>Myxococcaceae</taxon>
        <taxon>Pyxidicoccus</taxon>
    </lineage>
</organism>
<accession>A0ABX7NSI5</accession>
<protein>
    <submittedName>
        <fullName evidence="2">RNA polymerase subunit sigma-70</fullName>
    </submittedName>
</protein>
<keyword evidence="3" id="KW-1185">Reference proteome</keyword>
<name>A0ABX7NSI5_9BACT</name>
<dbReference type="InterPro" id="IPR013324">
    <property type="entry name" value="RNA_pol_sigma_r3/r4-like"/>
</dbReference>
<dbReference type="SUPFAM" id="SSF88659">
    <property type="entry name" value="Sigma3 and sigma4 domains of RNA polymerase sigma factors"/>
    <property type="match status" value="1"/>
</dbReference>
<sequence>MSDTTEPGTLAALLRAYVPLERRAQVAAVDGLDALLAEHVAAARAAWPTVTLPTETFLRHVARHLPDEATADVLRQMHGADLYLACACAEGDPQALRAFDQHVLRKVPPKLGALPHATVDEVLQVLRARLLMGRGESPPKIADYSGRGPLVAWVRITAARIAGELAHRDGRQELFDEPPEALAQMLSTGDPEHELVRKDSRELLVDVLRKVLAAMPERERALLRMHHLHGFTMDRLSALYGESRSGMQRQVAHARERLLKLTRSELAARGRMEGPELESLLGLVSSRLDLSLNRLLG</sequence>
<evidence type="ECO:0000313" key="3">
    <source>
        <dbReference type="Proteomes" id="UP000662747"/>
    </source>
</evidence>
<feature type="domain" description="RNA polymerase sigma factor 70 region 4 type 2" evidence="1">
    <location>
        <begin position="208"/>
        <end position="258"/>
    </location>
</feature>
<dbReference type="Pfam" id="PF08281">
    <property type="entry name" value="Sigma70_r4_2"/>
    <property type="match status" value="1"/>
</dbReference>
<dbReference type="InterPro" id="IPR011745">
    <property type="entry name" value="RNA_pol_sigma70_MYXXA"/>
</dbReference>
<gene>
    <name evidence="2" type="ORF">JY651_35145</name>
</gene>
<dbReference type="Proteomes" id="UP000662747">
    <property type="component" value="Chromosome"/>
</dbReference>
<dbReference type="EMBL" id="CP071090">
    <property type="protein sequence ID" value="QSQ20452.1"/>
    <property type="molecule type" value="Genomic_DNA"/>
</dbReference>
<proteinExistence type="predicted"/>
<dbReference type="NCBIfam" id="TIGR03001">
    <property type="entry name" value="Sig-70_gmx1"/>
    <property type="match status" value="1"/>
</dbReference>
<evidence type="ECO:0000313" key="2">
    <source>
        <dbReference type="EMBL" id="QSQ20452.1"/>
    </source>
</evidence>
<evidence type="ECO:0000259" key="1">
    <source>
        <dbReference type="Pfam" id="PF08281"/>
    </source>
</evidence>
<dbReference type="InterPro" id="IPR013249">
    <property type="entry name" value="RNA_pol_sigma70_r4_t2"/>
</dbReference>